<dbReference type="AlphaFoldDB" id="A0AAE0ZA97"/>
<proteinExistence type="predicted"/>
<name>A0AAE0ZA97_9GAST</name>
<gene>
    <name evidence="1" type="ORF">RRG08_063691</name>
</gene>
<sequence length="87" mass="9469">MSGLFRKFRVPSFLYQDYKIHHLSLCGTATHGTSDQLGCCPRLCSGGRPLGYPSTTRLRLEVADSSLGVSGCQLWVSTSQLALLYSA</sequence>
<evidence type="ECO:0000313" key="1">
    <source>
        <dbReference type="EMBL" id="KAK3765654.1"/>
    </source>
</evidence>
<dbReference type="Proteomes" id="UP001283361">
    <property type="component" value="Unassembled WGS sequence"/>
</dbReference>
<reference evidence="1" key="1">
    <citation type="journal article" date="2023" name="G3 (Bethesda)">
        <title>A reference genome for the long-term kleptoplast-retaining sea slug Elysia crispata morphotype clarki.</title>
        <authorList>
            <person name="Eastman K.E."/>
            <person name="Pendleton A.L."/>
            <person name="Shaikh M.A."/>
            <person name="Suttiyut T."/>
            <person name="Ogas R."/>
            <person name="Tomko P."/>
            <person name="Gavelis G."/>
            <person name="Widhalm J.R."/>
            <person name="Wisecaver J.H."/>
        </authorList>
    </citation>
    <scope>NUCLEOTIDE SEQUENCE</scope>
    <source>
        <strain evidence="1">ECLA1</strain>
    </source>
</reference>
<accession>A0AAE0ZA97</accession>
<evidence type="ECO:0000313" key="2">
    <source>
        <dbReference type="Proteomes" id="UP001283361"/>
    </source>
</evidence>
<keyword evidence="2" id="KW-1185">Reference proteome</keyword>
<organism evidence="1 2">
    <name type="scientific">Elysia crispata</name>
    <name type="common">lettuce slug</name>
    <dbReference type="NCBI Taxonomy" id="231223"/>
    <lineage>
        <taxon>Eukaryota</taxon>
        <taxon>Metazoa</taxon>
        <taxon>Spiralia</taxon>
        <taxon>Lophotrochozoa</taxon>
        <taxon>Mollusca</taxon>
        <taxon>Gastropoda</taxon>
        <taxon>Heterobranchia</taxon>
        <taxon>Euthyneura</taxon>
        <taxon>Panpulmonata</taxon>
        <taxon>Sacoglossa</taxon>
        <taxon>Placobranchoidea</taxon>
        <taxon>Plakobranchidae</taxon>
        <taxon>Elysia</taxon>
    </lineage>
</organism>
<comment type="caution">
    <text evidence="1">The sequence shown here is derived from an EMBL/GenBank/DDBJ whole genome shotgun (WGS) entry which is preliminary data.</text>
</comment>
<protein>
    <submittedName>
        <fullName evidence="1">Uncharacterized protein</fullName>
    </submittedName>
</protein>
<dbReference type="EMBL" id="JAWDGP010004279">
    <property type="protein sequence ID" value="KAK3765654.1"/>
    <property type="molecule type" value="Genomic_DNA"/>
</dbReference>